<name>A0A8K0CB81_IGNLU</name>
<evidence type="ECO:0000313" key="5">
    <source>
        <dbReference type="EMBL" id="KAF2881388.1"/>
    </source>
</evidence>
<comment type="caution">
    <text evidence="5">The sequence shown here is derived from an EMBL/GenBank/DDBJ whole genome shotgun (WGS) entry which is preliminary data.</text>
</comment>
<dbReference type="SMART" id="SM01318">
    <property type="entry name" value="SVWC"/>
    <property type="match status" value="1"/>
</dbReference>
<keyword evidence="3" id="KW-0732">Signal</keyword>
<evidence type="ECO:0000259" key="4">
    <source>
        <dbReference type="SMART" id="SM01318"/>
    </source>
</evidence>
<dbReference type="Pfam" id="PF15430">
    <property type="entry name" value="SVWC"/>
    <property type="match status" value="1"/>
</dbReference>
<dbReference type="PANTHER" id="PTHR39957:SF2">
    <property type="entry name" value="GEO11553P1"/>
    <property type="match status" value="1"/>
</dbReference>
<dbReference type="AlphaFoldDB" id="A0A8K0CB81"/>
<evidence type="ECO:0000256" key="2">
    <source>
        <dbReference type="ARBA" id="ARBA00022525"/>
    </source>
</evidence>
<gene>
    <name evidence="5" type="ORF">ILUMI_24786</name>
</gene>
<proteinExistence type="predicted"/>
<organism evidence="5 6">
    <name type="scientific">Ignelater luminosus</name>
    <name type="common">Cucubano</name>
    <name type="synonym">Pyrophorus luminosus</name>
    <dbReference type="NCBI Taxonomy" id="2038154"/>
    <lineage>
        <taxon>Eukaryota</taxon>
        <taxon>Metazoa</taxon>
        <taxon>Ecdysozoa</taxon>
        <taxon>Arthropoda</taxon>
        <taxon>Hexapoda</taxon>
        <taxon>Insecta</taxon>
        <taxon>Pterygota</taxon>
        <taxon>Neoptera</taxon>
        <taxon>Endopterygota</taxon>
        <taxon>Coleoptera</taxon>
        <taxon>Polyphaga</taxon>
        <taxon>Elateriformia</taxon>
        <taxon>Elateroidea</taxon>
        <taxon>Elateridae</taxon>
        <taxon>Agrypninae</taxon>
        <taxon>Pyrophorini</taxon>
        <taxon>Ignelater</taxon>
    </lineage>
</organism>
<comment type="subcellular location">
    <subcellularLocation>
        <location evidence="1">Secreted</location>
    </subcellularLocation>
</comment>
<feature type="chain" id="PRO_5035478396" description="Single domain-containing protein" evidence="3">
    <location>
        <begin position="17"/>
        <end position="101"/>
    </location>
</feature>
<reference evidence="5" key="1">
    <citation type="submission" date="2019-08" db="EMBL/GenBank/DDBJ databases">
        <title>The genome of the North American firefly Photinus pyralis.</title>
        <authorList>
            <consortium name="Photinus pyralis genome working group"/>
            <person name="Fallon T.R."/>
            <person name="Sander Lower S.E."/>
            <person name="Weng J.-K."/>
        </authorList>
    </citation>
    <scope>NUCLEOTIDE SEQUENCE</scope>
    <source>
        <strain evidence="5">TRF0915ILg1</strain>
        <tissue evidence="5">Whole body</tissue>
    </source>
</reference>
<feature type="signal peptide" evidence="3">
    <location>
        <begin position="1"/>
        <end position="16"/>
    </location>
</feature>
<feature type="domain" description="Single" evidence="4">
    <location>
        <begin position="28"/>
        <end position="97"/>
    </location>
</feature>
<sequence>MYFSVFFLLLIGSVWSIPHHTADHANHCHIEDADSKLHHIEVGEKLSLPGKCQIVTCEKDFTISALTCAAVAVPAGCTETEIDYKKSYPDCCPQIVCKEKN</sequence>
<dbReference type="OrthoDB" id="6674808at2759"/>
<keyword evidence="6" id="KW-1185">Reference proteome</keyword>
<dbReference type="Proteomes" id="UP000801492">
    <property type="component" value="Unassembled WGS sequence"/>
</dbReference>
<keyword evidence="2" id="KW-0964">Secreted</keyword>
<protein>
    <recommendedName>
        <fullName evidence="4">Single domain-containing protein</fullName>
    </recommendedName>
</protein>
<dbReference type="EMBL" id="VTPC01090745">
    <property type="protein sequence ID" value="KAF2881388.1"/>
    <property type="molecule type" value="Genomic_DNA"/>
</dbReference>
<dbReference type="InterPro" id="IPR053308">
    <property type="entry name" value="Vago-like"/>
</dbReference>
<evidence type="ECO:0000313" key="6">
    <source>
        <dbReference type="Proteomes" id="UP000801492"/>
    </source>
</evidence>
<dbReference type="GO" id="GO:0005576">
    <property type="term" value="C:extracellular region"/>
    <property type="evidence" value="ECO:0007669"/>
    <property type="project" value="UniProtKB-SubCell"/>
</dbReference>
<evidence type="ECO:0000256" key="3">
    <source>
        <dbReference type="SAM" id="SignalP"/>
    </source>
</evidence>
<accession>A0A8K0CB81</accession>
<evidence type="ECO:0000256" key="1">
    <source>
        <dbReference type="ARBA" id="ARBA00004613"/>
    </source>
</evidence>
<dbReference type="InterPro" id="IPR029277">
    <property type="entry name" value="SVWC_dom"/>
</dbReference>
<dbReference type="PANTHER" id="PTHR39957">
    <property type="entry name" value="AT09846P1-RELATED"/>
    <property type="match status" value="1"/>
</dbReference>